<evidence type="ECO:0000256" key="1">
    <source>
        <dbReference type="SAM" id="MobiDB-lite"/>
    </source>
</evidence>
<dbReference type="EMBL" id="HBJA01052722">
    <property type="protein sequence ID" value="CAE0807546.1"/>
    <property type="molecule type" value="Transcribed_RNA"/>
</dbReference>
<reference evidence="2" key="1">
    <citation type="submission" date="2021-01" db="EMBL/GenBank/DDBJ databases">
        <authorList>
            <person name="Corre E."/>
            <person name="Pelletier E."/>
            <person name="Niang G."/>
            <person name="Scheremetjew M."/>
            <person name="Finn R."/>
            <person name="Kale V."/>
            <person name="Holt S."/>
            <person name="Cochrane G."/>
            <person name="Meng A."/>
            <person name="Brown T."/>
            <person name="Cohen L."/>
        </authorList>
    </citation>
    <scope>NUCLEOTIDE SEQUENCE</scope>
    <source>
        <strain evidence="2">CCMP1594</strain>
    </source>
</reference>
<evidence type="ECO:0000313" key="2">
    <source>
        <dbReference type="EMBL" id="CAE0807546.1"/>
    </source>
</evidence>
<sequence>MHPASLVAPKPAPKPAKRRKKKEEHMQNFRMGYTYGNWLLHMCSCTTRKQRRVLNTRGWCSCNFGLFYKGGGYFFATDWEQVVLVQWPCFLGWCHHRPDA</sequence>
<proteinExistence type="predicted"/>
<gene>
    <name evidence="2" type="ORF">EGYM00163_LOCUS18675</name>
</gene>
<accession>A0A7S4CV65</accession>
<protein>
    <submittedName>
        <fullName evidence="2">Uncharacterized protein</fullName>
    </submittedName>
</protein>
<feature type="region of interest" description="Disordered" evidence="1">
    <location>
        <begin position="1"/>
        <end position="24"/>
    </location>
</feature>
<organism evidence="2">
    <name type="scientific">Eutreptiella gymnastica</name>
    <dbReference type="NCBI Taxonomy" id="73025"/>
    <lineage>
        <taxon>Eukaryota</taxon>
        <taxon>Discoba</taxon>
        <taxon>Euglenozoa</taxon>
        <taxon>Euglenida</taxon>
        <taxon>Spirocuta</taxon>
        <taxon>Euglenophyceae</taxon>
        <taxon>Eutreptiales</taxon>
        <taxon>Eutreptiaceae</taxon>
        <taxon>Eutreptiella</taxon>
    </lineage>
</organism>
<dbReference type="AlphaFoldDB" id="A0A7S4CV65"/>
<name>A0A7S4CV65_9EUGL</name>